<dbReference type="OrthoDB" id="9804563at2"/>
<evidence type="ECO:0000256" key="23">
    <source>
        <dbReference type="ARBA" id="ARBA00049032"/>
    </source>
</evidence>
<evidence type="ECO:0000256" key="4">
    <source>
        <dbReference type="ARBA" id="ARBA00011245"/>
    </source>
</evidence>
<dbReference type="InterPro" id="IPR020476">
    <property type="entry name" value="Nudix_hydrolase"/>
</dbReference>
<keyword evidence="7 25" id="KW-0378">Hydrolase</keyword>
<dbReference type="GO" id="GO:0008828">
    <property type="term" value="F:dATP diphosphatase activity"/>
    <property type="evidence" value="ECO:0007669"/>
    <property type="project" value="UniProtKB-EC"/>
</dbReference>
<organism evidence="27 28">
    <name type="scientific">Brevifollis gellanilyticus</name>
    <dbReference type="NCBI Taxonomy" id="748831"/>
    <lineage>
        <taxon>Bacteria</taxon>
        <taxon>Pseudomonadati</taxon>
        <taxon>Verrucomicrobiota</taxon>
        <taxon>Verrucomicrobiia</taxon>
        <taxon>Verrucomicrobiales</taxon>
        <taxon>Verrucomicrobiaceae</taxon>
    </lineage>
</organism>
<accession>A0A512M8R9</accession>
<comment type="function">
    <text evidence="24">Oxidized purine nucleoside triphosphate hydrolase which is a prominent sanitizer of the oxidized nucleotide pool. Catalyzes the hydrolysis of 2-oxo-dATP (2-hydroxy-dATP) into 2-oxo-dAMP. Also has a significant hydrolase activity toward 2-oxo-ATP, 8-oxo-dGTP and 8-oxo-dATP. Through the hydrolysis of oxidized purine nucleoside triphosphates, prevents their incorporation into DNA and the subsequent transversions A:T to C:G and G:C to T:A. Also catalyzes the hydrolysis of methylated purine nucleoside triphosphate preventing their integration into DNA. Through this antimutagenic activity protects cells from oxidative stress.</text>
</comment>
<evidence type="ECO:0000256" key="25">
    <source>
        <dbReference type="RuleBase" id="RU003476"/>
    </source>
</evidence>
<comment type="similarity">
    <text evidence="3 25">Belongs to the Nudix hydrolase family.</text>
</comment>
<comment type="cofactor">
    <cofactor evidence="1">
        <name>Mg(2+)</name>
        <dbReference type="ChEBI" id="CHEBI:18420"/>
    </cofactor>
</comment>
<evidence type="ECO:0000256" key="10">
    <source>
        <dbReference type="ARBA" id="ARBA00024448"/>
    </source>
</evidence>
<dbReference type="EC" id="3.6.1.56" evidence="14"/>
<dbReference type="PANTHER" id="PTHR43758">
    <property type="entry name" value="7,8-DIHYDRO-8-OXOGUANINE TRIPHOSPHATASE"/>
    <property type="match status" value="1"/>
</dbReference>
<evidence type="ECO:0000256" key="18">
    <source>
        <dbReference type="ARBA" id="ARBA00030682"/>
    </source>
</evidence>
<evidence type="ECO:0000256" key="22">
    <source>
        <dbReference type="ARBA" id="ARBA00048894"/>
    </source>
</evidence>
<keyword evidence="28" id="KW-1185">Reference proteome</keyword>
<evidence type="ECO:0000259" key="26">
    <source>
        <dbReference type="PROSITE" id="PS51462"/>
    </source>
</evidence>
<evidence type="ECO:0000256" key="21">
    <source>
        <dbReference type="ARBA" id="ARBA00048002"/>
    </source>
</evidence>
<evidence type="ECO:0000256" key="5">
    <source>
        <dbReference type="ARBA" id="ARBA00022490"/>
    </source>
</evidence>
<dbReference type="GO" id="GO:0008413">
    <property type="term" value="F:8-oxo-7,8-dihydroguanosine triphosphate pyrophosphatase activity"/>
    <property type="evidence" value="ECO:0007669"/>
    <property type="project" value="InterPro"/>
</dbReference>
<evidence type="ECO:0000256" key="8">
    <source>
        <dbReference type="ARBA" id="ARBA00022842"/>
    </source>
</evidence>
<dbReference type="PRINTS" id="PR01403">
    <property type="entry name" value="8OXTPHPHTASE"/>
</dbReference>
<proteinExistence type="inferred from homology"/>
<evidence type="ECO:0000256" key="20">
    <source>
        <dbReference type="ARBA" id="ARBA00032071"/>
    </source>
</evidence>
<comment type="caution">
    <text evidence="27">The sequence shown here is derived from an EMBL/GenBank/DDBJ whole genome shotgun (WGS) entry which is preliminary data.</text>
</comment>
<evidence type="ECO:0000256" key="24">
    <source>
        <dbReference type="ARBA" id="ARBA00053094"/>
    </source>
</evidence>
<comment type="catalytic activity">
    <reaction evidence="10">
        <text>8-oxo-dATP + H2O = 8-oxo-dAMP + diphosphate + H(+)</text>
        <dbReference type="Rhea" id="RHEA:65396"/>
        <dbReference type="ChEBI" id="CHEBI:15377"/>
        <dbReference type="ChEBI" id="CHEBI:15378"/>
        <dbReference type="ChEBI" id="CHEBI:33019"/>
        <dbReference type="ChEBI" id="CHEBI:71361"/>
        <dbReference type="ChEBI" id="CHEBI:172871"/>
    </reaction>
    <physiologicalReaction direction="left-to-right" evidence="10">
        <dbReference type="Rhea" id="RHEA:65397"/>
    </physiologicalReaction>
</comment>
<dbReference type="SUPFAM" id="SSF55811">
    <property type="entry name" value="Nudix"/>
    <property type="match status" value="1"/>
</dbReference>
<dbReference type="GO" id="GO:0003723">
    <property type="term" value="F:RNA binding"/>
    <property type="evidence" value="ECO:0007669"/>
    <property type="project" value="UniProtKB-KW"/>
</dbReference>
<keyword evidence="5" id="KW-0963">Cytoplasm</keyword>
<evidence type="ECO:0000256" key="15">
    <source>
        <dbReference type="ARBA" id="ARBA00026218"/>
    </source>
</evidence>
<dbReference type="PANTHER" id="PTHR43758:SF2">
    <property type="entry name" value="OXIDIZED PURINE NUCLEOSIDE TRIPHOSPHATE HYDROLASE"/>
    <property type="match status" value="1"/>
</dbReference>
<dbReference type="InterPro" id="IPR003563">
    <property type="entry name" value="8ODP"/>
</dbReference>
<protein>
    <recommendedName>
        <fullName evidence="15">Oxidized purine nucleoside triphosphate hydrolase</fullName>
        <ecNumber evidence="14">3.6.1.56</ecNumber>
    </recommendedName>
    <alternativeName>
        <fullName evidence="19">2-hydroxy-dATP diphosphatase</fullName>
    </alternativeName>
    <alternativeName>
        <fullName evidence="18">7,8-dihydro-8-oxoguanine triphosphatase</fullName>
    </alternativeName>
    <alternativeName>
        <fullName evidence="17">8-oxo-dGTPase</fullName>
    </alternativeName>
    <alternativeName>
        <fullName evidence="20">Methylated purine nucleoside triphosphate hydrolase</fullName>
    </alternativeName>
    <alternativeName>
        <fullName evidence="16">Nucleoside diphosphate-linked moiety X motif 1</fullName>
    </alternativeName>
</protein>
<dbReference type="PROSITE" id="PS51462">
    <property type="entry name" value="NUDIX"/>
    <property type="match status" value="1"/>
</dbReference>
<dbReference type="CDD" id="cd03427">
    <property type="entry name" value="NUDIX_MTH1_Nudt1"/>
    <property type="match status" value="1"/>
</dbReference>
<comment type="catalytic activity">
    <reaction evidence="11">
        <text>2-oxo-dATP + H2O = 2-oxo-dAMP + diphosphate + H(+)</text>
        <dbReference type="Rhea" id="RHEA:31583"/>
        <dbReference type="ChEBI" id="CHEBI:15377"/>
        <dbReference type="ChEBI" id="CHEBI:15378"/>
        <dbReference type="ChEBI" id="CHEBI:33019"/>
        <dbReference type="ChEBI" id="CHEBI:63212"/>
        <dbReference type="ChEBI" id="CHEBI:77897"/>
        <dbReference type="EC" id="3.6.1.56"/>
    </reaction>
    <physiologicalReaction direction="left-to-right" evidence="11">
        <dbReference type="Rhea" id="RHEA:31584"/>
    </physiologicalReaction>
</comment>
<evidence type="ECO:0000256" key="14">
    <source>
        <dbReference type="ARBA" id="ARBA00026103"/>
    </source>
</evidence>
<dbReference type="AlphaFoldDB" id="A0A512M8R9"/>
<feature type="domain" description="Nudix hydrolase" evidence="26">
    <location>
        <begin position="11"/>
        <end position="142"/>
    </location>
</feature>
<comment type="catalytic activity">
    <reaction evidence="13">
        <text>2-oxo-ATP + H2O = 2-oxo-AMP + diphosphate + H(+)</text>
        <dbReference type="Rhea" id="RHEA:67392"/>
        <dbReference type="ChEBI" id="CHEBI:15377"/>
        <dbReference type="ChEBI" id="CHEBI:15378"/>
        <dbReference type="ChEBI" id="CHEBI:33019"/>
        <dbReference type="ChEBI" id="CHEBI:71395"/>
        <dbReference type="ChEBI" id="CHEBI:172878"/>
    </reaction>
    <physiologicalReaction direction="left-to-right" evidence="13">
        <dbReference type="Rhea" id="RHEA:67393"/>
    </physiologicalReaction>
</comment>
<dbReference type="PRINTS" id="PR00502">
    <property type="entry name" value="NUDIXFAMILY"/>
</dbReference>
<comment type="subcellular location">
    <subcellularLocation>
        <location evidence="2">Cytoplasm</location>
    </subcellularLocation>
</comment>
<evidence type="ECO:0000256" key="9">
    <source>
        <dbReference type="ARBA" id="ARBA00022884"/>
    </source>
</evidence>
<evidence type="ECO:0000256" key="6">
    <source>
        <dbReference type="ARBA" id="ARBA00022723"/>
    </source>
</evidence>
<evidence type="ECO:0000313" key="28">
    <source>
        <dbReference type="Proteomes" id="UP000321577"/>
    </source>
</evidence>
<evidence type="ECO:0000256" key="17">
    <source>
        <dbReference type="ARBA" id="ARBA00030634"/>
    </source>
</evidence>
<evidence type="ECO:0000313" key="27">
    <source>
        <dbReference type="EMBL" id="GEP43122.1"/>
    </source>
</evidence>
<keyword evidence="8" id="KW-0460">Magnesium</keyword>
<evidence type="ECO:0000256" key="19">
    <source>
        <dbReference type="ARBA" id="ARBA00031927"/>
    </source>
</evidence>
<keyword evidence="9" id="KW-0694">RNA-binding</keyword>
<comment type="catalytic activity">
    <reaction evidence="12">
        <text>8-oxo-dGTP + H2O = 8-oxo-dGMP + diphosphate + H(+)</text>
        <dbReference type="Rhea" id="RHEA:31575"/>
        <dbReference type="ChEBI" id="CHEBI:15377"/>
        <dbReference type="ChEBI" id="CHEBI:15378"/>
        <dbReference type="ChEBI" id="CHEBI:33019"/>
        <dbReference type="ChEBI" id="CHEBI:63224"/>
        <dbReference type="ChEBI" id="CHEBI:77896"/>
    </reaction>
    <physiologicalReaction direction="left-to-right" evidence="12">
        <dbReference type="Rhea" id="RHEA:31576"/>
    </physiologicalReaction>
</comment>
<dbReference type="InterPro" id="IPR015797">
    <property type="entry name" value="NUDIX_hydrolase-like_dom_sf"/>
</dbReference>
<dbReference type="PROSITE" id="PS00893">
    <property type="entry name" value="NUDIX_BOX"/>
    <property type="match status" value="1"/>
</dbReference>
<dbReference type="GO" id="GO:0042262">
    <property type="term" value="P:DNA protection"/>
    <property type="evidence" value="ECO:0007669"/>
    <property type="project" value="InterPro"/>
</dbReference>
<sequence>MTPPDWQNWKPGVLATLMFIVDEAAGRVLLIRKKRGLGAGKINGPGGKIDPGETSEHCAVRETQEELGVTALDPVKHGELWFQFVDGLALHVDVYRATRWEGEPTETPEAIPLWTSLKELPFEEMWADDRFWLGEVLIDQKNFTGRFLFDDDTMLTHEMEWH</sequence>
<dbReference type="InterPro" id="IPR020084">
    <property type="entry name" value="NUDIX_hydrolase_CS"/>
</dbReference>
<comment type="catalytic activity">
    <reaction evidence="22">
        <text>O(6)-methyl-dGTP + H2O = O(6)-methyl-dGMP + diphosphate + H(+)</text>
        <dbReference type="Rhea" id="RHEA:67600"/>
        <dbReference type="ChEBI" id="CHEBI:15377"/>
        <dbReference type="ChEBI" id="CHEBI:15378"/>
        <dbReference type="ChEBI" id="CHEBI:33019"/>
        <dbReference type="ChEBI" id="CHEBI:169974"/>
        <dbReference type="ChEBI" id="CHEBI:169975"/>
    </reaction>
    <physiologicalReaction direction="left-to-right" evidence="22">
        <dbReference type="Rhea" id="RHEA:67601"/>
    </physiologicalReaction>
</comment>
<evidence type="ECO:0000256" key="3">
    <source>
        <dbReference type="ARBA" id="ARBA00005582"/>
    </source>
</evidence>
<dbReference type="Proteomes" id="UP000321577">
    <property type="component" value="Unassembled WGS sequence"/>
</dbReference>
<evidence type="ECO:0000256" key="16">
    <source>
        <dbReference type="ARBA" id="ARBA00029673"/>
    </source>
</evidence>
<dbReference type="InterPro" id="IPR000086">
    <property type="entry name" value="NUDIX_hydrolase_dom"/>
</dbReference>
<dbReference type="Pfam" id="PF00293">
    <property type="entry name" value="NUDIX"/>
    <property type="match status" value="1"/>
</dbReference>
<evidence type="ECO:0000256" key="7">
    <source>
        <dbReference type="ARBA" id="ARBA00022801"/>
    </source>
</evidence>
<dbReference type="RefSeq" id="WP_146850704.1">
    <property type="nucleotide sequence ID" value="NZ_BKAG01000015.1"/>
</dbReference>
<dbReference type="EMBL" id="BKAG01000015">
    <property type="protein sequence ID" value="GEP43122.1"/>
    <property type="molecule type" value="Genomic_DNA"/>
</dbReference>
<gene>
    <name evidence="27" type="ORF">BGE01nite_24130</name>
</gene>
<comment type="subunit">
    <text evidence="4">Monomer.</text>
</comment>
<reference evidence="27 28" key="1">
    <citation type="submission" date="2019-07" db="EMBL/GenBank/DDBJ databases">
        <title>Whole genome shotgun sequence of Brevifollis gellanilyticus NBRC 108608.</title>
        <authorList>
            <person name="Hosoyama A."/>
            <person name="Uohara A."/>
            <person name="Ohji S."/>
            <person name="Ichikawa N."/>
        </authorList>
    </citation>
    <scope>NUCLEOTIDE SEQUENCE [LARGE SCALE GENOMIC DNA]</scope>
    <source>
        <strain evidence="27 28">NBRC 108608</strain>
    </source>
</reference>
<comment type="catalytic activity">
    <reaction evidence="23">
        <text>N(6)-methyl-dATP + H2O = N(6)-methyl-dAMP + diphosphate + H(+)</text>
        <dbReference type="Rhea" id="RHEA:67604"/>
        <dbReference type="ChEBI" id="CHEBI:15377"/>
        <dbReference type="ChEBI" id="CHEBI:15378"/>
        <dbReference type="ChEBI" id="CHEBI:33019"/>
        <dbReference type="ChEBI" id="CHEBI:169976"/>
        <dbReference type="ChEBI" id="CHEBI:172872"/>
    </reaction>
    <physiologicalReaction direction="left-to-right" evidence="23">
        <dbReference type="Rhea" id="RHEA:67605"/>
    </physiologicalReaction>
</comment>
<evidence type="ECO:0000256" key="1">
    <source>
        <dbReference type="ARBA" id="ARBA00001946"/>
    </source>
</evidence>
<evidence type="ECO:0000256" key="12">
    <source>
        <dbReference type="ARBA" id="ARBA00024486"/>
    </source>
</evidence>
<dbReference type="Gene3D" id="3.90.79.10">
    <property type="entry name" value="Nucleoside Triphosphate Pyrophosphohydrolase"/>
    <property type="match status" value="1"/>
</dbReference>
<evidence type="ECO:0000256" key="2">
    <source>
        <dbReference type="ARBA" id="ARBA00004496"/>
    </source>
</evidence>
<name>A0A512M8R9_9BACT</name>
<evidence type="ECO:0000256" key="11">
    <source>
        <dbReference type="ARBA" id="ARBA00024459"/>
    </source>
</evidence>
<keyword evidence="6" id="KW-0479">Metal-binding</keyword>
<dbReference type="GO" id="GO:0046872">
    <property type="term" value="F:metal ion binding"/>
    <property type="evidence" value="ECO:0007669"/>
    <property type="project" value="UniProtKB-KW"/>
</dbReference>
<dbReference type="GO" id="GO:0005737">
    <property type="term" value="C:cytoplasm"/>
    <property type="evidence" value="ECO:0007669"/>
    <property type="project" value="UniProtKB-SubCell"/>
</dbReference>
<evidence type="ECO:0000256" key="13">
    <source>
        <dbReference type="ARBA" id="ARBA00024596"/>
    </source>
</evidence>
<comment type="catalytic activity">
    <reaction evidence="21">
        <text>N(6)-methyl-ATP + H2O = N(6)-methyl-AMP + diphosphate + H(+)</text>
        <dbReference type="Rhea" id="RHEA:67608"/>
        <dbReference type="ChEBI" id="CHEBI:15377"/>
        <dbReference type="ChEBI" id="CHEBI:15378"/>
        <dbReference type="ChEBI" id="CHEBI:33019"/>
        <dbReference type="ChEBI" id="CHEBI:144842"/>
        <dbReference type="ChEBI" id="CHEBI:172873"/>
    </reaction>
    <physiologicalReaction direction="left-to-right" evidence="21">
        <dbReference type="Rhea" id="RHEA:67609"/>
    </physiologicalReaction>
</comment>